<dbReference type="EMBL" id="JAVFKD010000014">
    <property type="protein sequence ID" value="KAK5991492.1"/>
    <property type="molecule type" value="Genomic_DNA"/>
</dbReference>
<dbReference type="Proteomes" id="UP001338125">
    <property type="component" value="Unassembled WGS sequence"/>
</dbReference>
<accession>A0ABR0SH38</accession>
<organism evidence="1 2">
    <name type="scientific">Cladobotryum mycophilum</name>
    <dbReference type="NCBI Taxonomy" id="491253"/>
    <lineage>
        <taxon>Eukaryota</taxon>
        <taxon>Fungi</taxon>
        <taxon>Dikarya</taxon>
        <taxon>Ascomycota</taxon>
        <taxon>Pezizomycotina</taxon>
        <taxon>Sordariomycetes</taxon>
        <taxon>Hypocreomycetidae</taxon>
        <taxon>Hypocreales</taxon>
        <taxon>Hypocreaceae</taxon>
        <taxon>Cladobotryum</taxon>
    </lineage>
</organism>
<sequence length="251" mass="28427">MLSRCRFKSLSPVQSPVHSPVHLSKLWHYAIAQIYDKSRGPLPDPVETMGEHLITAPSTPTLPSRPNSKFAEDLASRLKRLEWQQSIRRNMYGEDTADDIPIGRTPTEVKEKALADSWAELQSPSDSESEQAVWHPRVVSSVQKSIRHLMRDTPPRPGSIVPILPAVDQNSEPSNTLNDVSESEEEPHCQADDTGILPMDWPCSPIPYNENMAPSVPMAWEVSSAKRTREESERDDLKWVLEEMCTKKQRR</sequence>
<keyword evidence="2" id="KW-1185">Reference proteome</keyword>
<name>A0ABR0SH38_9HYPO</name>
<gene>
    <name evidence="1" type="ORF">PT974_09775</name>
</gene>
<reference evidence="1 2" key="1">
    <citation type="submission" date="2024-01" db="EMBL/GenBank/DDBJ databases">
        <title>Complete genome of Cladobotryum mycophilum ATHUM6906.</title>
        <authorList>
            <person name="Christinaki A.C."/>
            <person name="Myridakis A.I."/>
            <person name="Kouvelis V.N."/>
        </authorList>
    </citation>
    <scope>NUCLEOTIDE SEQUENCE [LARGE SCALE GENOMIC DNA]</scope>
    <source>
        <strain evidence="1 2">ATHUM6906</strain>
    </source>
</reference>
<protein>
    <submittedName>
        <fullName evidence="1">Uncharacterized protein</fullName>
    </submittedName>
</protein>
<evidence type="ECO:0000313" key="2">
    <source>
        <dbReference type="Proteomes" id="UP001338125"/>
    </source>
</evidence>
<proteinExistence type="predicted"/>
<comment type="caution">
    <text evidence="1">The sequence shown here is derived from an EMBL/GenBank/DDBJ whole genome shotgun (WGS) entry which is preliminary data.</text>
</comment>
<evidence type="ECO:0000313" key="1">
    <source>
        <dbReference type="EMBL" id="KAK5991492.1"/>
    </source>
</evidence>